<keyword evidence="3" id="KW-1185">Reference proteome</keyword>
<dbReference type="GO" id="GO:0016787">
    <property type="term" value="F:hydrolase activity"/>
    <property type="evidence" value="ECO:0007669"/>
    <property type="project" value="InterPro"/>
</dbReference>
<dbReference type="HOGENOM" id="CLU_122494_0_0_1"/>
<dbReference type="GeneID" id="19275457"/>
<dbReference type="Proteomes" id="UP000030651">
    <property type="component" value="Unassembled WGS sequence"/>
</dbReference>
<reference evidence="3" key="1">
    <citation type="journal article" date="2015" name="BMC Genomics">
        <title>Genomic and transcriptomic analysis of the endophytic fungus Pestalotiopsis fici reveals its lifestyle and high potential for synthesis of natural products.</title>
        <authorList>
            <person name="Wang X."/>
            <person name="Zhang X."/>
            <person name="Liu L."/>
            <person name="Xiang M."/>
            <person name="Wang W."/>
            <person name="Sun X."/>
            <person name="Che Y."/>
            <person name="Guo L."/>
            <person name="Liu G."/>
            <person name="Guo L."/>
            <person name="Wang C."/>
            <person name="Yin W.B."/>
            <person name="Stadler M."/>
            <person name="Zhang X."/>
            <person name="Liu X."/>
        </authorList>
    </citation>
    <scope>NUCLEOTIDE SEQUENCE [LARGE SCALE GENOMIC DNA]</scope>
    <source>
        <strain evidence="3">W106-1 / CGMCC3.15140</strain>
    </source>
</reference>
<evidence type="ECO:0000313" key="3">
    <source>
        <dbReference type="Proteomes" id="UP000030651"/>
    </source>
</evidence>
<dbReference type="OrthoDB" id="2135488at2759"/>
<organism evidence="2 3">
    <name type="scientific">Pestalotiopsis fici (strain W106-1 / CGMCC3.15140)</name>
    <dbReference type="NCBI Taxonomy" id="1229662"/>
    <lineage>
        <taxon>Eukaryota</taxon>
        <taxon>Fungi</taxon>
        <taxon>Dikarya</taxon>
        <taxon>Ascomycota</taxon>
        <taxon>Pezizomycotina</taxon>
        <taxon>Sordariomycetes</taxon>
        <taxon>Xylariomycetidae</taxon>
        <taxon>Amphisphaeriales</taxon>
        <taxon>Sporocadaceae</taxon>
        <taxon>Pestalotiopsis</taxon>
    </lineage>
</organism>
<dbReference type="Gene3D" id="3.20.20.140">
    <property type="entry name" value="Metal-dependent hydrolases"/>
    <property type="match status" value="1"/>
</dbReference>
<dbReference type="eggNOG" id="ENOG502RHQJ">
    <property type="taxonomic scope" value="Eukaryota"/>
</dbReference>
<sequence length="191" mass="22242">MNDVEKQVSLIHETANRLIKWGAHSKAWGIQIQQPKLCYWNRLREVAASLAFPLVLDHMGLFKAASMAPAGSTPVTQQAEWQDFMGALRDGNLWIKISAPYRNSRAAPHFEDLYDIVTQLVRARPDRVVWGSDWPHTQRHEDRRPENIGKQEPFLVVDNQSWIVSLSTWLSEDEWQALWVENPRKLYDYYS</sequence>
<dbReference type="InterPro" id="IPR006680">
    <property type="entry name" value="Amidohydro-rel"/>
</dbReference>
<dbReference type="AlphaFoldDB" id="W3WZ38"/>
<dbReference type="RefSeq" id="XP_007837216.1">
    <property type="nucleotide sequence ID" value="XM_007839025.1"/>
</dbReference>
<protein>
    <recommendedName>
        <fullName evidence="1">Amidohydrolase-related domain-containing protein</fullName>
    </recommendedName>
</protein>
<dbReference type="EMBL" id="KI912115">
    <property type="protein sequence ID" value="ETS78382.1"/>
    <property type="molecule type" value="Genomic_DNA"/>
</dbReference>
<dbReference type="KEGG" id="pfy:PFICI_10444"/>
<dbReference type="OMA" id="IHETANR"/>
<dbReference type="PANTHER" id="PTHR35563">
    <property type="entry name" value="BARREL METAL-DEPENDENT HYDROLASE, PUTATIVE (AFU_ORTHOLOGUE AFUA_1G16240)-RELATED"/>
    <property type="match status" value="1"/>
</dbReference>
<feature type="domain" description="Amidohydrolase-related" evidence="1">
    <location>
        <begin position="51"/>
        <end position="188"/>
    </location>
</feature>
<dbReference type="InParanoid" id="W3WZ38"/>
<accession>W3WZ38</accession>
<dbReference type="InterPro" id="IPR032466">
    <property type="entry name" value="Metal_Hydrolase"/>
</dbReference>
<evidence type="ECO:0000259" key="1">
    <source>
        <dbReference type="Pfam" id="PF04909"/>
    </source>
</evidence>
<name>W3WZ38_PESFW</name>
<evidence type="ECO:0000313" key="2">
    <source>
        <dbReference type="EMBL" id="ETS78382.1"/>
    </source>
</evidence>
<dbReference type="PANTHER" id="PTHR35563:SF2">
    <property type="entry name" value="BARREL METAL-DEPENDENT HYDROLASE, PUTATIVE (AFU_ORTHOLOGUE AFUA_1G16240)-RELATED"/>
    <property type="match status" value="1"/>
</dbReference>
<dbReference type="Pfam" id="PF04909">
    <property type="entry name" value="Amidohydro_2"/>
    <property type="match status" value="1"/>
</dbReference>
<dbReference type="InterPro" id="IPR052358">
    <property type="entry name" value="Aro_Compnd_Degr_Hydrolases"/>
</dbReference>
<proteinExistence type="predicted"/>
<gene>
    <name evidence="2" type="ORF">PFICI_10444</name>
</gene>
<dbReference type="SUPFAM" id="SSF51556">
    <property type="entry name" value="Metallo-dependent hydrolases"/>
    <property type="match status" value="1"/>
</dbReference>